<dbReference type="EMBL" id="BMAV01014489">
    <property type="protein sequence ID" value="GFY62922.1"/>
    <property type="molecule type" value="Genomic_DNA"/>
</dbReference>
<dbReference type="AlphaFoldDB" id="A0A8X6Y096"/>
<organism evidence="1 2">
    <name type="scientific">Trichonephila inaurata madagascariensis</name>
    <dbReference type="NCBI Taxonomy" id="2747483"/>
    <lineage>
        <taxon>Eukaryota</taxon>
        <taxon>Metazoa</taxon>
        <taxon>Ecdysozoa</taxon>
        <taxon>Arthropoda</taxon>
        <taxon>Chelicerata</taxon>
        <taxon>Arachnida</taxon>
        <taxon>Araneae</taxon>
        <taxon>Araneomorphae</taxon>
        <taxon>Entelegynae</taxon>
        <taxon>Araneoidea</taxon>
        <taxon>Nephilidae</taxon>
        <taxon>Trichonephila</taxon>
        <taxon>Trichonephila inaurata</taxon>
    </lineage>
</organism>
<keyword evidence="2" id="KW-1185">Reference proteome</keyword>
<evidence type="ECO:0000313" key="2">
    <source>
        <dbReference type="Proteomes" id="UP000886998"/>
    </source>
</evidence>
<name>A0A8X6Y096_9ARAC</name>
<accession>A0A8X6Y096</accession>
<sequence length="89" mass="10428">MYMYYFTFHNDKSPQKLQMALSSTVYNEVAIYIKDQAAMLRDGIERWMWPLGALLSKLIDNRLMKKESIPLISSDKRSQSCLPHLIIQC</sequence>
<gene>
    <name evidence="1" type="ORF">TNIN_338521</name>
</gene>
<evidence type="ECO:0000313" key="1">
    <source>
        <dbReference type="EMBL" id="GFY62922.1"/>
    </source>
</evidence>
<comment type="caution">
    <text evidence="1">The sequence shown here is derived from an EMBL/GenBank/DDBJ whole genome shotgun (WGS) entry which is preliminary data.</text>
</comment>
<proteinExistence type="predicted"/>
<dbReference type="Proteomes" id="UP000886998">
    <property type="component" value="Unassembled WGS sequence"/>
</dbReference>
<reference evidence="1" key="1">
    <citation type="submission" date="2020-08" db="EMBL/GenBank/DDBJ databases">
        <title>Multicomponent nature underlies the extraordinary mechanical properties of spider dragline silk.</title>
        <authorList>
            <person name="Kono N."/>
            <person name="Nakamura H."/>
            <person name="Mori M."/>
            <person name="Yoshida Y."/>
            <person name="Ohtoshi R."/>
            <person name="Malay A.D."/>
            <person name="Moran D.A.P."/>
            <person name="Tomita M."/>
            <person name="Numata K."/>
            <person name="Arakawa K."/>
        </authorList>
    </citation>
    <scope>NUCLEOTIDE SEQUENCE</scope>
</reference>
<protein>
    <submittedName>
        <fullName evidence="1">Uncharacterized protein</fullName>
    </submittedName>
</protein>